<proteinExistence type="predicted"/>
<name>A0A2S6H9E8_9GAMM</name>
<evidence type="ECO:0000313" key="2">
    <source>
        <dbReference type="EMBL" id="PPK74046.1"/>
    </source>
</evidence>
<evidence type="ECO:0000256" key="1">
    <source>
        <dbReference type="SAM" id="MobiDB-lite"/>
    </source>
</evidence>
<dbReference type="Proteomes" id="UP000240010">
    <property type="component" value="Unassembled WGS sequence"/>
</dbReference>
<feature type="region of interest" description="Disordered" evidence="1">
    <location>
        <begin position="15"/>
        <end position="49"/>
    </location>
</feature>
<accession>A0A2S6H9E8</accession>
<dbReference type="AlphaFoldDB" id="A0A2S6H9E8"/>
<evidence type="ECO:0000313" key="3">
    <source>
        <dbReference type="Proteomes" id="UP000240010"/>
    </source>
</evidence>
<organism evidence="2 3">
    <name type="scientific">Methylobacter tundripaludum</name>
    <dbReference type="NCBI Taxonomy" id="173365"/>
    <lineage>
        <taxon>Bacteria</taxon>
        <taxon>Pseudomonadati</taxon>
        <taxon>Pseudomonadota</taxon>
        <taxon>Gammaproteobacteria</taxon>
        <taxon>Methylococcales</taxon>
        <taxon>Methylococcaceae</taxon>
        <taxon>Methylobacter</taxon>
    </lineage>
</organism>
<comment type="caution">
    <text evidence="2">The sequence shown here is derived from an EMBL/GenBank/DDBJ whole genome shotgun (WGS) entry which is preliminary data.</text>
</comment>
<dbReference type="EMBL" id="PTIZ01000012">
    <property type="protein sequence ID" value="PPK74046.1"/>
    <property type="molecule type" value="Genomic_DNA"/>
</dbReference>
<sequence length="64" mass="7060">MRLIASSQAPAWEFSVGSSSFPSREAATAWTQEVEQRREPLPRASSSGFLNWSLETSDKSVGTR</sequence>
<protein>
    <submittedName>
        <fullName evidence="2">Uncharacterized protein</fullName>
    </submittedName>
</protein>
<reference evidence="2 3" key="1">
    <citation type="submission" date="2018-02" db="EMBL/GenBank/DDBJ databases">
        <title>Subsurface microbial communities from deep shales in Ohio and West Virginia, USA.</title>
        <authorList>
            <person name="Wrighton K."/>
        </authorList>
    </citation>
    <scope>NUCLEOTIDE SEQUENCE [LARGE SCALE GENOMIC DNA]</scope>
    <source>
        <strain evidence="2 3">OWC-DMM</strain>
    </source>
</reference>
<gene>
    <name evidence="2" type="ORF">B0F87_11297</name>
</gene>